<feature type="region of interest" description="Disordered" evidence="6">
    <location>
        <begin position="688"/>
        <end position="711"/>
    </location>
</feature>
<dbReference type="InterPro" id="IPR035952">
    <property type="entry name" value="Rhomboid-like_sf"/>
</dbReference>
<dbReference type="OrthoDB" id="594838at2"/>
<evidence type="ECO:0000256" key="3">
    <source>
        <dbReference type="ARBA" id="ARBA00022692"/>
    </source>
</evidence>
<dbReference type="Pfam" id="PF20401">
    <property type="entry name" value="Rhomboid_2"/>
    <property type="match status" value="1"/>
</dbReference>
<reference evidence="10 11" key="1">
    <citation type="submission" date="2013-08" db="EMBL/GenBank/DDBJ databases">
        <title>Intrasporangium oryzae NRRL B-24470.</title>
        <authorList>
            <person name="Liu H."/>
            <person name="Wang G."/>
        </authorList>
    </citation>
    <scope>NUCLEOTIDE SEQUENCE [LARGE SCALE GENOMIC DNA]</scope>
    <source>
        <strain evidence="10 11">NRRL B-24470</strain>
    </source>
</reference>
<comment type="subcellular location">
    <subcellularLocation>
        <location evidence="1">Cell membrane</location>
        <topology evidence="1">Multi-pass membrane protein</topology>
    </subcellularLocation>
</comment>
<evidence type="ECO:0000313" key="10">
    <source>
        <dbReference type="EMBL" id="EWT00961.1"/>
    </source>
</evidence>
<keyword evidence="2" id="KW-1003">Cell membrane</keyword>
<dbReference type="InterPro" id="IPR024320">
    <property type="entry name" value="LPG_synthase_C"/>
</dbReference>
<dbReference type="RefSeq" id="WP_051510577.1">
    <property type="nucleotide sequence ID" value="NZ_AWSA01000030.1"/>
</dbReference>
<keyword evidence="5 7" id="KW-0472">Membrane</keyword>
<evidence type="ECO:0000259" key="9">
    <source>
        <dbReference type="Pfam" id="PF09924"/>
    </source>
</evidence>
<feature type="signal peptide" evidence="8">
    <location>
        <begin position="1"/>
        <end position="19"/>
    </location>
</feature>
<evidence type="ECO:0000256" key="8">
    <source>
        <dbReference type="SAM" id="SignalP"/>
    </source>
</evidence>
<evidence type="ECO:0000256" key="6">
    <source>
        <dbReference type="SAM" id="MobiDB-lite"/>
    </source>
</evidence>
<dbReference type="SUPFAM" id="SSF144091">
    <property type="entry name" value="Rhomboid-like"/>
    <property type="match status" value="1"/>
</dbReference>
<dbReference type="Proteomes" id="UP000019489">
    <property type="component" value="Unassembled WGS sequence"/>
</dbReference>
<dbReference type="PANTHER" id="PTHR34697:SF2">
    <property type="entry name" value="PHOSPHATIDYLGLYCEROL LYSYLTRANSFERASE"/>
    <property type="match status" value="1"/>
</dbReference>
<comment type="caution">
    <text evidence="10">The sequence shown here is derived from an EMBL/GenBank/DDBJ whole genome shotgun (WGS) entry which is preliminary data.</text>
</comment>
<dbReference type="InterPro" id="IPR051211">
    <property type="entry name" value="PG_lysyltransferase"/>
</dbReference>
<feature type="domain" description="Phosphatidylglycerol lysyltransferase C-terminal" evidence="9">
    <location>
        <begin position="355"/>
        <end position="653"/>
    </location>
</feature>
<gene>
    <name evidence="10" type="ORF">N865_12090</name>
</gene>
<evidence type="ECO:0000256" key="7">
    <source>
        <dbReference type="SAM" id="Phobius"/>
    </source>
</evidence>
<accession>W9G491</accession>
<feature type="chain" id="PRO_5004920275" description="Phosphatidylglycerol lysyltransferase C-terminal domain-containing protein" evidence="8">
    <location>
        <begin position="20"/>
        <end position="711"/>
    </location>
</feature>
<dbReference type="PANTHER" id="PTHR34697">
    <property type="entry name" value="PHOSPHATIDYLGLYCEROL LYSYLTRANSFERASE"/>
    <property type="match status" value="1"/>
</dbReference>
<dbReference type="eggNOG" id="COG2898">
    <property type="taxonomic scope" value="Bacteria"/>
</dbReference>
<evidence type="ECO:0000256" key="4">
    <source>
        <dbReference type="ARBA" id="ARBA00022989"/>
    </source>
</evidence>
<feature type="transmembrane region" description="Helical" evidence="7">
    <location>
        <begin position="241"/>
        <end position="259"/>
    </location>
</feature>
<feature type="transmembrane region" description="Helical" evidence="7">
    <location>
        <begin position="118"/>
        <end position="136"/>
    </location>
</feature>
<feature type="transmembrane region" description="Helical" evidence="7">
    <location>
        <begin position="166"/>
        <end position="183"/>
    </location>
</feature>
<proteinExistence type="predicted"/>
<feature type="transmembrane region" description="Helical" evidence="7">
    <location>
        <begin position="271"/>
        <end position="293"/>
    </location>
</feature>
<feature type="transmembrane region" description="Helical" evidence="7">
    <location>
        <begin position="143"/>
        <end position="160"/>
    </location>
</feature>
<keyword evidence="11" id="KW-1185">Reference proteome</keyword>
<dbReference type="STRING" id="1386089.N865_12090"/>
<dbReference type="GO" id="GO:0005886">
    <property type="term" value="C:plasma membrane"/>
    <property type="evidence" value="ECO:0007669"/>
    <property type="project" value="UniProtKB-SubCell"/>
</dbReference>
<keyword evidence="3 7" id="KW-0812">Transmembrane</keyword>
<dbReference type="GO" id="GO:0055091">
    <property type="term" value="P:phospholipid homeostasis"/>
    <property type="evidence" value="ECO:0007669"/>
    <property type="project" value="TreeGrafter"/>
</dbReference>
<organism evidence="10 11">
    <name type="scientific">Intrasporangium oryzae NRRL B-24470</name>
    <dbReference type="NCBI Taxonomy" id="1386089"/>
    <lineage>
        <taxon>Bacteria</taxon>
        <taxon>Bacillati</taxon>
        <taxon>Actinomycetota</taxon>
        <taxon>Actinomycetes</taxon>
        <taxon>Micrococcales</taxon>
        <taxon>Intrasporangiaceae</taxon>
        <taxon>Intrasporangium</taxon>
    </lineage>
</organism>
<feature type="transmembrane region" description="Helical" evidence="7">
    <location>
        <begin position="79"/>
        <end position="98"/>
    </location>
</feature>
<dbReference type="InterPro" id="IPR046862">
    <property type="entry name" value="Rhomboid_2"/>
</dbReference>
<dbReference type="GO" id="GO:0016755">
    <property type="term" value="F:aminoacyltransferase activity"/>
    <property type="evidence" value="ECO:0007669"/>
    <property type="project" value="TreeGrafter"/>
</dbReference>
<feature type="transmembrane region" description="Helical" evidence="7">
    <location>
        <begin position="199"/>
        <end position="221"/>
    </location>
</feature>
<dbReference type="AlphaFoldDB" id="W9G491"/>
<dbReference type="EMBL" id="AWSA01000030">
    <property type="protein sequence ID" value="EWT00961.1"/>
    <property type="molecule type" value="Genomic_DNA"/>
</dbReference>
<protein>
    <recommendedName>
        <fullName evidence="9">Phosphatidylglycerol lysyltransferase C-terminal domain-containing protein</fullName>
    </recommendedName>
</protein>
<feature type="transmembrane region" description="Helical" evidence="7">
    <location>
        <begin position="40"/>
        <end position="67"/>
    </location>
</feature>
<dbReference type="Pfam" id="PF09924">
    <property type="entry name" value="LPG_synthase_C"/>
    <property type="match status" value="1"/>
</dbReference>
<evidence type="ECO:0000256" key="5">
    <source>
        <dbReference type="ARBA" id="ARBA00023136"/>
    </source>
</evidence>
<dbReference type="PATRIC" id="fig|1386089.3.peg.2752"/>
<name>W9G491_9MICO</name>
<feature type="compositionally biased region" description="Basic and acidic residues" evidence="6">
    <location>
        <begin position="694"/>
        <end position="703"/>
    </location>
</feature>
<keyword evidence="8" id="KW-0732">Signal</keyword>
<evidence type="ECO:0000313" key="11">
    <source>
        <dbReference type="Proteomes" id="UP000019489"/>
    </source>
</evidence>
<evidence type="ECO:0000256" key="1">
    <source>
        <dbReference type="ARBA" id="ARBA00004651"/>
    </source>
</evidence>
<keyword evidence="4 7" id="KW-1133">Transmembrane helix</keyword>
<sequence length="711" mass="75433">MLTLLVVTGLVSGSLWSQAAASRETAAFGYGLPAFEDGRWWGAVTGVFLAVSPWGYVPVLLGVVGLGVFAERRLGTARALVAVAACHVAGVAGSAGLLHVASGHGWVWADSLARLRDVGPSAGFVGAAAAATATLGPPWRGRLRVVLLGWAGLSVLYVGGLPDLEHLLAALTGLLLGPLLLGRRPRVTVRALSGREHRLLICAFLLVSALAAVLSSIAPVAGPLPELVPVAGAARLTAVHASHLVPGGALAHAVAFLVLARVVTWGRRSGWWLTVGALGLVSTVQVVAAAGLVSRDHACWPVLVDNAVLNLAGLAVVLSGRHAFGHVSPRRATALPESLRRSADEQERDRATSWLTTHGSAGRLSWMTTWRGNRWFFSERQEGYVAHRVGAGVALALGDPVSATGDRSALLLEFARRARRDGLVPCAFAASAETAAAARRIGWRSLEVAQEAVIDLGTLDFVGKRWQDVRTALNQAARRGITFRLVRLADEPEGVRAQVARISRGWLEDKRLPELGFTLGGVEEALDPRVRVGLAVDADGRVHGVTSWLPVLRPGDGAVVGWTLDVMRRGPAGFRAVMDFLIASACLAFRDEGCDTVSLSAAPLARVADQPRHGLESVLDRLGQGLEPYYGFRSLHAFKAKFQPRYEPLHLLYPDEAALPRIGLALVQAYLACSAWRLALELVHPPRPATDRSSGVHEPDLSRPHAVSLSG</sequence>
<evidence type="ECO:0000256" key="2">
    <source>
        <dbReference type="ARBA" id="ARBA00022475"/>
    </source>
</evidence>